<evidence type="ECO:0000256" key="1">
    <source>
        <dbReference type="SAM" id="Phobius"/>
    </source>
</evidence>
<comment type="caution">
    <text evidence="2">The sequence shown here is derived from an EMBL/GenBank/DDBJ whole genome shotgun (WGS) entry which is preliminary data.</text>
</comment>
<accession>A0A5B2VH36</accession>
<name>A0A5B2VH36_9HYPH</name>
<dbReference type="RefSeq" id="WP_149816587.1">
    <property type="nucleotide sequence ID" value="NZ_VUOA01000018.1"/>
</dbReference>
<reference evidence="2 3" key="2">
    <citation type="submission" date="2019-09" db="EMBL/GenBank/DDBJ databases">
        <authorList>
            <person name="Jin C."/>
        </authorList>
    </citation>
    <scope>NUCLEOTIDE SEQUENCE [LARGE SCALE GENOMIC DNA]</scope>
    <source>
        <strain evidence="2 3">BN140002</strain>
    </source>
</reference>
<reference evidence="2 3" key="1">
    <citation type="submission" date="2019-09" db="EMBL/GenBank/DDBJ databases">
        <title>Salinarimonas rosea gen. nov., sp. nov., a new member of the a-2 subgroup of the Proteobacteria.</title>
        <authorList>
            <person name="Liu J."/>
        </authorList>
    </citation>
    <scope>NUCLEOTIDE SEQUENCE [LARGE SCALE GENOMIC DNA]</scope>
    <source>
        <strain evidence="2 3">BN140002</strain>
    </source>
</reference>
<evidence type="ECO:0000313" key="2">
    <source>
        <dbReference type="EMBL" id="KAA2237649.1"/>
    </source>
</evidence>
<keyword evidence="1" id="KW-1133">Transmembrane helix</keyword>
<proteinExistence type="predicted"/>
<feature type="transmembrane region" description="Helical" evidence="1">
    <location>
        <begin position="20"/>
        <end position="46"/>
    </location>
</feature>
<keyword evidence="3" id="KW-1185">Reference proteome</keyword>
<keyword evidence="1" id="KW-0812">Transmembrane</keyword>
<organism evidence="2 3">
    <name type="scientific">Salinarimonas soli</name>
    <dbReference type="NCBI Taxonomy" id="1638099"/>
    <lineage>
        <taxon>Bacteria</taxon>
        <taxon>Pseudomonadati</taxon>
        <taxon>Pseudomonadota</taxon>
        <taxon>Alphaproteobacteria</taxon>
        <taxon>Hyphomicrobiales</taxon>
        <taxon>Salinarimonadaceae</taxon>
        <taxon>Salinarimonas</taxon>
    </lineage>
</organism>
<protein>
    <submittedName>
        <fullName evidence="2">Uncharacterized protein</fullName>
    </submittedName>
</protein>
<dbReference type="EMBL" id="VUOA01000018">
    <property type="protein sequence ID" value="KAA2237649.1"/>
    <property type="molecule type" value="Genomic_DNA"/>
</dbReference>
<dbReference type="Proteomes" id="UP000323142">
    <property type="component" value="Unassembled WGS sequence"/>
</dbReference>
<sequence>MTTSGSATFDIAAGLVVKLATYIGSVATVGTALMWMGLAPATQLYVDQRMDRVEIRLMRSERRQIRTEKAFLSNDLSAVERQLKREGTDEVTRINVERRQRAILDQIKELDDEGEDLRGQINKLEARDKRGGEK</sequence>
<keyword evidence="1" id="KW-0472">Membrane</keyword>
<evidence type="ECO:0000313" key="3">
    <source>
        <dbReference type="Proteomes" id="UP000323142"/>
    </source>
</evidence>
<gene>
    <name evidence="2" type="ORF">F0L46_08185</name>
</gene>
<dbReference type="AlphaFoldDB" id="A0A5B2VH36"/>